<name>A0AAV4TD82_CAEEX</name>
<evidence type="ECO:0000256" key="1">
    <source>
        <dbReference type="SAM" id="MobiDB-lite"/>
    </source>
</evidence>
<accession>A0AAV4TD82</accession>
<feature type="region of interest" description="Disordered" evidence="1">
    <location>
        <begin position="23"/>
        <end position="46"/>
    </location>
</feature>
<feature type="compositionally biased region" description="Low complexity" evidence="1">
    <location>
        <begin position="98"/>
        <end position="109"/>
    </location>
</feature>
<gene>
    <name evidence="2" type="ORF">CEXT_170111</name>
</gene>
<protein>
    <submittedName>
        <fullName evidence="2">Uncharacterized protein</fullName>
    </submittedName>
</protein>
<feature type="region of interest" description="Disordered" evidence="1">
    <location>
        <begin position="86"/>
        <end position="109"/>
    </location>
</feature>
<proteinExistence type="predicted"/>
<evidence type="ECO:0000313" key="2">
    <source>
        <dbReference type="EMBL" id="GIY43649.1"/>
    </source>
</evidence>
<organism evidence="2 3">
    <name type="scientific">Caerostris extrusa</name>
    <name type="common">Bark spider</name>
    <name type="synonym">Caerostris bankana</name>
    <dbReference type="NCBI Taxonomy" id="172846"/>
    <lineage>
        <taxon>Eukaryota</taxon>
        <taxon>Metazoa</taxon>
        <taxon>Ecdysozoa</taxon>
        <taxon>Arthropoda</taxon>
        <taxon>Chelicerata</taxon>
        <taxon>Arachnida</taxon>
        <taxon>Araneae</taxon>
        <taxon>Araneomorphae</taxon>
        <taxon>Entelegynae</taxon>
        <taxon>Araneoidea</taxon>
        <taxon>Araneidae</taxon>
        <taxon>Caerostris</taxon>
    </lineage>
</organism>
<dbReference type="Proteomes" id="UP001054945">
    <property type="component" value="Unassembled WGS sequence"/>
</dbReference>
<evidence type="ECO:0000313" key="3">
    <source>
        <dbReference type="Proteomes" id="UP001054945"/>
    </source>
</evidence>
<reference evidence="2 3" key="1">
    <citation type="submission" date="2021-06" db="EMBL/GenBank/DDBJ databases">
        <title>Caerostris extrusa draft genome.</title>
        <authorList>
            <person name="Kono N."/>
            <person name="Arakawa K."/>
        </authorList>
    </citation>
    <scope>NUCLEOTIDE SEQUENCE [LARGE SCALE GENOMIC DNA]</scope>
</reference>
<feature type="compositionally biased region" description="Basic and acidic residues" evidence="1">
    <location>
        <begin position="23"/>
        <end position="35"/>
    </location>
</feature>
<sequence length="109" mass="11959">MLCQSNWQRYHLSRGCPLHVRRIRSDTKPNQDAVEKGPSPLDRSTLGNPLRFICRAVLGLDPILPSLLPPYQVLLGHSSFVFHFTPPPKRSGGGGGTSSFSSSLFVSLT</sequence>
<dbReference type="EMBL" id="BPLR01011001">
    <property type="protein sequence ID" value="GIY43649.1"/>
    <property type="molecule type" value="Genomic_DNA"/>
</dbReference>
<comment type="caution">
    <text evidence="2">The sequence shown here is derived from an EMBL/GenBank/DDBJ whole genome shotgun (WGS) entry which is preliminary data.</text>
</comment>
<dbReference type="AlphaFoldDB" id="A0AAV4TD82"/>
<keyword evidence="3" id="KW-1185">Reference proteome</keyword>